<dbReference type="EMBL" id="FQZS01000034">
    <property type="protein sequence ID" value="SHJ35271.1"/>
    <property type="molecule type" value="Genomic_DNA"/>
</dbReference>
<dbReference type="GO" id="GO:0000156">
    <property type="term" value="F:phosphorelay response regulator activity"/>
    <property type="evidence" value="ECO:0007669"/>
    <property type="project" value="TreeGrafter"/>
</dbReference>
<evidence type="ECO:0000256" key="3">
    <source>
        <dbReference type="ARBA" id="ARBA00023012"/>
    </source>
</evidence>
<sequence length="228" mass="25895">MRLLMVEDEKYMAEAVVQVLKKNNYSVDLVYSGEEGLDYGLSGIYDIIILDIMLPKMDGISVLKELRNNGIETPIILLTARGEIEDKVHGLDSGADDYLAKPFHTEELLARLRALGRRKTELINDGILTYGDIRLNPYTLQLQCESKETVLTLKESQLLELLIKRNGMITSKENIIEKLWGYDTDAEDNRVEIHVSLLRKKLAQLDSDVYIHTIRGAGYVLKTLKDGR</sequence>
<dbReference type="RefSeq" id="WP_073027729.1">
    <property type="nucleotide sequence ID" value="NZ_FQZS01000034.1"/>
</dbReference>
<dbReference type="CDD" id="cd17625">
    <property type="entry name" value="REC_OmpR_DrrD-like"/>
    <property type="match status" value="1"/>
</dbReference>
<dbReference type="STRING" id="1122184.SAMN02745176_03314"/>
<dbReference type="Proteomes" id="UP000184442">
    <property type="component" value="Unassembled WGS sequence"/>
</dbReference>
<evidence type="ECO:0000256" key="9">
    <source>
        <dbReference type="PROSITE-ProRule" id="PRU01091"/>
    </source>
</evidence>
<evidence type="ECO:0000256" key="5">
    <source>
        <dbReference type="ARBA" id="ARBA00023125"/>
    </source>
</evidence>
<dbReference type="Gene3D" id="3.40.50.2300">
    <property type="match status" value="1"/>
</dbReference>
<feature type="domain" description="Response regulatory" evidence="10">
    <location>
        <begin position="2"/>
        <end position="116"/>
    </location>
</feature>
<accession>A0A1M6ILD0</accession>
<keyword evidence="2 8" id="KW-0597">Phosphoprotein</keyword>
<evidence type="ECO:0000256" key="1">
    <source>
        <dbReference type="ARBA" id="ARBA00018672"/>
    </source>
</evidence>
<dbReference type="Gene3D" id="1.10.10.10">
    <property type="entry name" value="Winged helix-like DNA-binding domain superfamily/Winged helix DNA-binding domain"/>
    <property type="match status" value="1"/>
</dbReference>
<dbReference type="SMART" id="SM00448">
    <property type="entry name" value="REC"/>
    <property type="match status" value="1"/>
</dbReference>
<dbReference type="PROSITE" id="PS51755">
    <property type="entry name" value="OMPR_PHOB"/>
    <property type="match status" value="1"/>
</dbReference>
<evidence type="ECO:0000313" key="13">
    <source>
        <dbReference type="Proteomes" id="UP000184442"/>
    </source>
</evidence>
<dbReference type="GO" id="GO:0032993">
    <property type="term" value="C:protein-DNA complex"/>
    <property type="evidence" value="ECO:0007669"/>
    <property type="project" value="TreeGrafter"/>
</dbReference>
<dbReference type="SUPFAM" id="SSF46894">
    <property type="entry name" value="C-terminal effector domain of the bipartite response regulators"/>
    <property type="match status" value="1"/>
</dbReference>
<dbReference type="InterPro" id="IPR001867">
    <property type="entry name" value="OmpR/PhoB-type_DNA-bd"/>
</dbReference>
<dbReference type="SUPFAM" id="SSF52172">
    <property type="entry name" value="CheY-like"/>
    <property type="match status" value="1"/>
</dbReference>
<keyword evidence="6" id="KW-0804">Transcription</keyword>
<dbReference type="AlphaFoldDB" id="A0A1M6ILD0"/>
<dbReference type="PROSITE" id="PS50110">
    <property type="entry name" value="RESPONSE_REGULATORY"/>
    <property type="match status" value="1"/>
</dbReference>
<dbReference type="PANTHER" id="PTHR48111">
    <property type="entry name" value="REGULATOR OF RPOS"/>
    <property type="match status" value="1"/>
</dbReference>
<dbReference type="PANTHER" id="PTHR48111:SF22">
    <property type="entry name" value="REGULATOR OF RPOS"/>
    <property type="match status" value="1"/>
</dbReference>
<dbReference type="Gene3D" id="6.10.250.690">
    <property type="match status" value="1"/>
</dbReference>
<evidence type="ECO:0000259" key="11">
    <source>
        <dbReference type="PROSITE" id="PS51755"/>
    </source>
</evidence>
<dbReference type="InterPro" id="IPR036388">
    <property type="entry name" value="WH-like_DNA-bd_sf"/>
</dbReference>
<feature type="domain" description="OmpR/PhoB-type" evidence="11">
    <location>
        <begin position="125"/>
        <end position="223"/>
    </location>
</feature>
<dbReference type="InterPro" id="IPR039420">
    <property type="entry name" value="WalR-like"/>
</dbReference>
<dbReference type="Pfam" id="PF00486">
    <property type="entry name" value="Trans_reg_C"/>
    <property type="match status" value="1"/>
</dbReference>
<dbReference type="GO" id="GO:0000976">
    <property type="term" value="F:transcription cis-regulatory region binding"/>
    <property type="evidence" value="ECO:0007669"/>
    <property type="project" value="TreeGrafter"/>
</dbReference>
<evidence type="ECO:0000313" key="12">
    <source>
        <dbReference type="EMBL" id="SHJ35271.1"/>
    </source>
</evidence>
<evidence type="ECO:0000256" key="7">
    <source>
        <dbReference type="ARBA" id="ARBA00024867"/>
    </source>
</evidence>
<feature type="DNA-binding region" description="OmpR/PhoB-type" evidence="9">
    <location>
        <begin position="125"/>
        <end position="223"/>
    </location>
</feature>
<keyword evidence="13" id="KW-1185">Reference proteome</keyword>
<dbReference type="OrthoDB" id="9790442at2"/>
<evidence type="ECO:0000256" key="6">
    <source>
        <dbReference type="ARBA" id="ARBA00023163"/>
    </source>
</evidence>
<organism evidence="12 13">
    <name type="scientific">Lutispora thermophila DSM 19022</name>
    <dbReference type="NCBI Taxonomy" id="1122184"/>
    <lineage>
        <taxon>Bacteria</taxon>
        <taxon>Bacillati</taxon>
        <taxon>Bacillota</taxon>
        <taxon>Clostridia</taxon>
        <taxon>Lutisporales</taxon>
        <taxon>Lutisporaceae</taxon>
        <taxon>Lutispora</taxon>
    </lineage>
</organism>
<feature type="modified residue" description="4-aspartylphosphate" evidence="8">
    <location>
        <position position="51"/>
    </location>
</feature>
<keyword evidence="4" id="KW-0805">Transcription regulation</keyword>
<dbReference type="InterPro" id="IPR011006">
    <property type="entry name" value="CheY-like_superfamily"/>
</dbReference>
<comment type="function">
    <text evidence="7">May play the central regulatory role in sporulation. It may be an element of the effector pathway responsible for the activation of sporulation genes in response to nutritional stress. Spo0A may act in concert with spo0H (a sigma factor) to control the expression of some genes that are critical to the sporulation process.</text>
</comment>
<gene>
    <name evidence="12" type="ORF">SAMN02745176_03314</name>
</gene>
<dbReference type="InterPro" id="IPR001789">
    <property type="entry name" value="Sig_transdc_resp-reg_receiver"/>
</dbReference>
<evidence type="ECO:0000259" key="10">
    <source>
        <dbReference type="PROSITE" id="PS50110"/>
    </source>
</evidence>
<proteinExistence type="predicted"/>
<dbReference type="Pfam" id="PF00072">
    <property type="entry name" value="Response_reg"/>
    <property type="match status" value="1"/>
</dbReference>
<evidence type="ECO:0000256" key="8">
    <source>
        <dbReference type="PROSITE-ProRule" id="PRU00169"/>
    </source>
</evidence>
<dbReference type="FunFam" id="3.40.50.2300:FF:000002">
    <property type="entry name" value="DNA-binding response regulator PhoP"/>
    <property type="match status" value="1"/>
</dbReference>
<evidence type="ECO:0000256" key="4">
    <source>
        <dbReference type="ARBA" id="ARBA00023015"/>
    </source>
</evidence>
<keyword evidence="5 9" id="KW-0238">DNA-binding</keyword>
<evidence type="ECO:0000256" key="2">
    <source>
        <dbReference type="ARBA" id="ARBA00022553"/>
    </source>
</evidence>
<reference evidence="12 13" key="1">
    <citation type="submission" date="2016-11" db="EMBL/GenBank/DDBJ databases">
        <authorList>
            <person name="Jaros S."/>
            <person name="Januszkiewicz K."/>
            <person name="Wedrychowicz H."/>
        </authorList>
    </citation>
    <scope>NUCLEOTIDE SEQUENCE [LARGE SCALE GENOMIC DNA]</scope>
    <source>
        <strain evidence="12 13">DSM 19022</strain>
    </source>
</reference>
<name>A0A1M6ILD0_9FIRM</name>
<keyword evidence="3" id="KW-0902">Two-component regulatory system</keyword>
<dbReference type="SMART" id="SM00862">
    <property type="entry name" value="Trans_reg_C"/>
    <property type="match status" value="1"/>
</dbReference>
<dbReference type="CDD" id="cd00383">
    <property type="entry name" value="trans_reg_C"/>
    <property type="match status" value="1"/>
</dbReference>
<dbReference type="InterPro" id="IPR016032">
    <property type="entry name" value="Sig_transdc_resp-reg_C-effctor"/>
</dbReference>
<dbReference type="GO" id="GO:0006355">
    <property type="term" value="P:regulation of DNA-templated transcription"/>
    <property type="evidence" value="ECO:0007669"/>
    <property type="project" value="InterPro"/>
</dbReference>
<protein>
    <recommendedName>
        <fullName evidence="1">Stage 0 sporulation protein A homolog</fullName>
    </recommendedName>
</protein>
<dbReference type="GO" id="GO:0005829">
    <property type="term" value="C:cytosol"/>
    <property type="evidence" value="ECO:0007669"/>
    <property type="project" value="TreeGrafter"/>
</dbReference>